<dbReference type="InterPro" id="IPR050134">
    <property type="entry name" value="NAD-dep_sirtuin_deacylases"/>
</dbReference>
<dbReference type="PANTHER" id="PTHR11085">
    <property type="entry name" value="NAD-DEPENDENT PROTEIN DEACYLASE SIRTUIN-5, MITOCHONDRIAL-RELATED"/>
    <property type="match status" value="1"/>
</dbReference>
<dbReference type="VEuPathDB" id="AmoebaDB:NF0012830"/>
<dbReference type="EMBL" id="VFQX01000022">
    <property type="protein sequence ID" value="KAF0979925.1"/>
    <property type="molecule type" value="Genomic_DNA"/>
</dbReference>
<name>A0A6A5C336_NAEFO</name>
<dbReference type="VEuPathDB" id="AmoebaDB:FDP41_001078"/>
<organism evidence="6 7">
    <name type="scientific">Naegleria fowleri</name>
    <name type="common">Brain eating amoeba</name>
    <dbReference type="NCBI Taxonomy" id="5763"/>
    <lineage>
        <taxon>Eukaryota</taxon>
        <taxon>Discoba</taxon>
        <taxon>Heterolobosea</taxon>
        <taxon>Tetramitia</taxon>
        <taxon>Eutetramitia</taxon>
        <taxon>Vahlkampfiidae</taxon>
        <taxon>Naegleria</taxon>
    </lineage>
</organism>
<comment type="caution">
    <text evidence="3">Lacks conserved residue(s) required for the propagation of feature annotation.</text>
</comment>
<dbReference type="OMA" id="KVWRMLA"/>
<dbReference type="PROSITE" id="PS50305">
    <property type="entry name" value="SIRTUIN"/>
    <property type="match status" value="1"/>
</dbReference>
<evidence type="ECO:0000313" key="6">
    <source>
        <dbReference type="EMBL" id="KAF0979925.1"/>
    </source>
</evidence>
<dbReference type="InterPro" id="IPR026590">
    <property type="entry name" value="Ssirtuin_cat_dom"/>
</dbReference>
<dbReference type="InterPro" id="IPR003000">
    <property type="entry name" value="Sirtuin"/>
</dbReference>
<dbReference type="InterPro" id="IPR026591">
    <property type="entry name" value="Sirtuin_cat_small_dom_sf"/>
</dbReference>
<feature type="compositionally biased region" description="Basic and acidic residues" evidence="4">
    <location>
        <begin position="360"/>
        <end position="371"/>
    </location>
</feature>
<protein>
    <recommendedName>
        <fullName evidence="5">Deacetylase sirtuin-type domain-containing protein</fullName>
    </recommendedName>
</protein>
<dbReference type="PANTHER" id="PTHR11085:SF10">
    <property type="entry name" value="NAD-DEPENDENT PROTEIN DEACYLASE SIRTUIN-5, MITOCHONDRIAL-RELATED"/>
    <property type="match status" value="1"/>
</dbReference>
<dbReference type="Proteomes" id="UP000444721">
    <property type="component" value="Unassembled WGS sequence"/>
</dbReference>
<comment type="caution">
    <text evidence="6">The sequence shown here is derived from an EMBL/GenBank/DDBJ whole genome shotgun (WGS) entry which is preliminary data.</text>
</comment>
<gene>
    <name evidence="6" type="ORF">FDP41_001078</name>
</gene>
<dbReference type="InterPro" id="IPR029035">
    <property type="entry name" value="DHS-like_NAD/FAD-binding_dom"/>
</dbReference>
<feature type="compositionally biased region" description="Low complexity" evidence="4">
    <location>
        <begin position="344"/>
        <end position="357"/>
    </location>
</feature>
<evidence type="ECO:0000256" key="1">
    <source>
        <dbReference type="ARBA" id="ARBA00022679"/>
    </source>
</evidence>
<evidence type="ECO:0000256" key="4">
    <source>
        <dbReference type="SAM" id="MobiDB-lite"/>
    </source>
</evidence>
<dbReference type="Gene3D" id="3.40.50.1220">
    <property type="entry name" value="TPP-binding domain"/>
    <property type="match status" value="2"/>
</dbReference>
<dbReference type="RefSeq" id="XP_044564638.1">
    <property type="nucleotide sequence ID" value="XM_044701114.1"/>
</dbReference>
<accession>A0A6A5C336</accession>
<dbReference type="Pfam" id="PF02146">
    <property type="entry name" value="SIR2"/>
    <property type="match status" value="1"/>
</dbReference>
<feature type="region of interest" description="Disordered" evidence="4">
    <location>
        <begin position="342"/>
        <end position="371"/>
    </location>
</feature>
<dbReference type="AlphaFoldDB" id="A0A6A5C336"/>
<keyword evidence="2" id="KW-0520">NAD</keyword>
<dbReference type="VEuPathDB" id="AmoebaDB:NfTy_049550"/>
<keyword evidence="1" id="KW-0808">Transferase</keyword>
<dbReference type="SUPFAM" id="SSF52467">
    <property type="entry name" value="DHS-like NAD/FAD-binding domain"/>
    <property type="match status" value="1"/>
</dbReference>
<evidence type="ECO:0000259" key="5">
    <source>
        <dbReference type="PROSITE" id="PS50305"/>
    </source>
</evidence>
<keyword evidence="7" id="KW-1185">Reference proteome</keyword>
<dbReference type="OrthoDB" id="424302at2759"/>
<feature type="domain" description="Deacetylase sirtuin-type" evidence="5">
    <location>
        <begin position="13"/>
        <end position="341"/>
    </location>
</feature>
<proteinExistence type="predicted"/>
<dbReference type="Gene3D" id="3.30.1600.10">
    <property type="entry name" value="SIR2/SIRT2 'Small Domain"/>
    <property type="match status" value="2"/>
</dbReference>
<dbReference type="GeneID" id="68108296"/>
<sequence>MTDPNNNNNTTISIASDETIERVAQMIASAQRVCVFTGAGMSAESGIETFRGSSGLWTGWIGKIVLGYFGTPLGWTISPKLCWTQYVKRFYEPIAKAHPNPGHYALAKLQKQVFPNLQIITQNVDGLHQRAGSDPDKTYEVHGTVRRHCCVAERHPFDFERFKREHPEEYVNITTTTTTTKSITNKNTTTSEHVESAWNQEEGGIVVGDDESSSLLNNGEEHPIEKLPYKSPTCQHEGCRSTLRPDCVLFTEGLPMDQWNPSYDAVRRMREGDVMLVIGTSAKVYPAAGLPSVAAKRGAFIIEFNIEETDYNTLPNYHFVKGPSGVTLPRIVNRVIELKNLDLNNNNNNTSPTSSSSIGERIHSQEEHSLM</sequence>
<evidence type="ECO:0000256" key="2">
    <source>
        <dbReference type="ARBA" id="ARBA00023027"/>
    </source>
</evidence>
<dbReference type="GO" id="GO:0017136">
    <property type="term" value="F:histone deacetylase activity, NAD-dependent"/>
    <property type="evidence" value="ECO:0007669"/>
    <property type="project" value="TreeGrafter"/>
</dbReference>
<reference evidence="6 7" key="1">
    <citation type="journal article" date="2019" name="Sci. Rep.">
        <title>Nanopore sequencing improves the draft genome of the human pathogenic amoeba Naegleria fowleri.</title>
        <authorList>
            <person name="Liechti N."/>
            <person name="Schurch N."/>
            <person name="Bruggmann R."/>
            <person name="Wittwer M."/>
        </authorList>
    </citation>
    <scope>NUCLEOTIDE SEQUENCE [LARGE SCALE GENOMIC DNA]</scope>
    <source>
        <strain evidence="6 7">ATCC 30894</strain>
    </source>
</reference>
<evidence type="ECO:0000313" key="7">
    <source>
        <dbReference type="Proteomes" id="UP000444721"/>
    </source>
</evidence>
<dbReference type="GO" id="GO:0070403">
    <property type="term" value="F:NAD+ binding"/>
    <property type="evidence" value="ECO:0007669"/>
    <property type="project" value="InterPro"/>
</dbReference>
<evidence type="ECO:0000256" key="3">
    <source>
        <dbReference type="PROSITE-ProRule" id="PRU00236"/>
    </source>
</evidence>